<evidence type="ECO:0000256" key="2">
    <source>
        <dbReference type="ARBA" id="ARBA00001946"/>
    </source>
</evidence>
<feature type="binding site" evidence="11">
    <location>
        <position position="50"/>
    </location>
    <ligand>
        <name>substrate</name>
    </ligand>
</feature>
<feature type="binding site" evidence="11">
    <location>
        <position position="145"/>
    </location>
    <ligand>
        <name>ATP</name>
        <dbReference type="ChEBI" id="CHEBI:30616"/>
    </ligand>
</feature>
<evidence type="ECO:0000256" key="8">
    <source>
        <dbReference type="ARBA" id="ARBA00022840"/>
    </source>
</evidence>
<dbReference type="GO" id="GO:0005524">
    <property type="term" value="F:ATP binding"/>
    <property type="evidence" value="ECO:0007669"/>
    <property type="project" value="UniProtKB-UniRule"/>
</dbReference>
<keyword evidence="9 11" id="KW-0460">Magnesium</keyword>
<evidence type="ECO:0000256" key="6">
    <source>
        <dbReference type="ARBA" id="ARBA00022741"/>
    </source>
</evidence>
<dbReference type="GO" id="GO:0000287">
    <property type="term" value="F:magnesium ion binding"/>
    <property type="evidence" value="ECO:0007669"/>
    <property type="project" value="UniProtKB-UniRule"/>
</dbReference>
<comment type="function">
    <text evidence="11">Catalyzes the phosphorylation of the hydroxyl group of 4-methyl-5-beta-hydroxyethylthiazole (THZ).</text>
</comment>
<dbReference type="InterPro" id="IPR029056">
    <property type="entry name" value="Ribokinase-like"/>
</dbReference>
<sequence>MTQTYPTAEKAAELLERVRVRRPRVHCLMNTVVQKFTADGITVIGAIPSMTSSPDEIADFVSKADVLTVNLGTLDAERRNVIERAVEIANDAGKPWILDPVHCDYSPSRLAFARTLIARRPSVVRGNKAEMALIGKTGDILGIETGAADQLTDGTRSVTVRNGHRWMAEVTGTGCLSGGVIAAFLTVEPDALAAATAALAATGVAAEQAAEFARGPGSFGVAFLDTLSALTPEALRKAARIDHDH</sequence>
<dbReference type="PIRSF" id="PIRSF000513">
    <property type="entry name" value="Thz_kinase"/>
    <property type="match status" value="1"/>
</dbReference>
<keyword evidence="7 11" id="KW-0418">Kinase</keyword>
<keyword evidence="4 11" id="KW-0808">Transferase</keyword>
<evidence type="ECO:0000256" key="11">
    <source>
        <dbReference type="HAMAP-Rule" id="MF_00228"/>
    </source>
</evidence>
<evidence type="ECO:0000256" key="10">
    <source>
        <dbReference type="ARBA" id="ARBA00022977"/>
    </source>
</evidence>
<accession>A0A5C4XER2</accession>
<protein>
    <recommendedName>
        <fullName evidence="11">Hydroxyethylthiazole kinase</fullName>
        <ecNumber evidence="11">2.7.1.50</ecNumber>
    </recommendedName>
    <alternativeName>
        <fullName evidence="11">4-methyl-5-beta-hydroxyethylthiazole kinase</fullName>
        <shortName evidence="11">TH kinase</shortName>
        <shortName evidence="11">Thz kinase</shortName>
    </alternativeName>
</protein>
<dbReference type="InterPro" id="IPR000417">
    <property type="entry name" value="Hyethyz_kinase"/>
</dbReference>
<dbReference type="Gene3D" id="3.40.1190.20">
    <property type="match status" value="2"/>
</dbReference>
<keyword evidence="13" id="KW-1185">Reference proteome</keyword>
<dbReference type="PRINTS" id="PR01099">
    <property type="entry name" value="HYETHTZKNASE"/>
</dbReference>
<reference evidence="12 13" key="1">
    <citation type="submission" date="2019-06" db="EMBL/GenBank/DDBJ databases">
        <title>The draft genome of Rhizobium smilacinae PTYR-5.</title>
        <authorList>
            <person name="Liu L."/>
            <person name="Li L."/>
            <person name="Zhang X."/>
        </authorList>
    </citation>
    <scope>NUCLEOTIDE SEQUENCE [LARGE SCALE GENOMIC DNA]</scope>
    <source>
        <strain evidence="12 13">PTYR-5</strain>
    </source>
</reference>
<dbReference type="AlphaFoldDB" id="A0A5C4XER2"/>
<evidence type="ECO:0000256" key="1">
    <source>
        <dbReference type="ARBA" id="ARBA00001771"/>
    </source>
</evidence>
<name>A0A5C4XER2_9HYPH</name>
<proteinExistence type="inferred from homology"/>
<dbReference type="EMBL" id="VDMN01000005">
    <property type="protein sequence ID" value="TNM61759.1"/>
    <property type="molecule type" value="Genomic_DNA"/>
</dbReference>
<dbReference type="UniPathway" id="UPA00060">
    <property type="reaction ID" value="UER00139"/>
</dbReference>
<keyword evidence="10 11" id="KW-0784">Thiamine biosynthesis</keyword>
<dbReference type="HAMAP" id="MF_00228">
    <property type="entry name" value="Thz_kinase"/>
    <property type="match status" value="1"/>
</dbReference>
<organism evidence="12 13">
    <name type="scientific">Aliirhizobium smilacinae</name>
    <dbReference type="NCBI Taxonomy" id="1395944"/>
    <lineage>
        <taxon>Bacteria</taxon>
        <taxon>Pseudomonadati</taxon>
        <taxon>Pseudomonadota</taxon>
        <taxon>Alphaproteobacteria</taxon>
        <taxon>Hyphomicrobiales</taxon>
        <taxon>Rhizobiaceae</taxon>
        <taxon>Aliirhizobium</taxon>
    </lineage>
</organism>
<keyword evidence="5 11" id="KW-0479">Metal-binding</keyword>
<comment type="catalytic activity">
    <reaction evidence="1 11">
        <text>5-(2-hydroxyethyl)-4-methylthiazole + ATP = 4-methyl-5-(2-phosphooxyethyl)-thiazole + ADP + H(+)</text>
        <dbReference type="Rhea" id="RHEA:24212"/>
        <dbReference type="ChEBI" id="CHEBI:15378"/>
        <dbReference type="ChEBI" id="CHEBI:17957"/>
        <dbReference type="ChEBI" id="CHEBI:30616"/>
        <dbReference type="ChEBI" id="CHEBI:58296"/>
        <dbReference type="ChEBI" id="CHEBI:456216"/>
        <dbReference type="EC" id="2.7.1.50"/>
    </reaction>
</comment>
<evidence type="ECO:0000256" key="5">
    <source>
        <dbReference type="ARBA" id="ARBA00022723"/>
    </source>
</evidence>
<dbReference type="Proteomes" id="UP000311605">
    <property type="component" value="Unassembled WGS sequence"/>
</dbReference>
<dbReference type="GO" id="GO:0009229">
    <property type="term" value="P:thiamine diphosphate biosynthetic process"/>
    <property type="evidence" value="ECO:0007669"/>
    <property type="project" value="UniProtKB-UniRule"/>
</dbReference>
<dbReference type="EC" id="2.7.1.50" evidence="11"/>
<comment type="similarity">
    <text evidence="11">Belongs to the Thz kinase family.</text>
</comment>
<feature type="binding site" evidence="11">
    <location>
        <position position="172"/>
    </location>
    <ligand>
        <name>substrate</name>
    </ligand>
</feature>
<dbReference type="OrthoDB" id="8909021at2"/>
<dbReference type="RefSeq" id="WP_139678206.1">
    <property type="nucleotide sequence ID" value="NZ_VDMN01000005.1"/>
</dbReference>
<evidence type="ECO:0000313" key="12">
    <source>
        <dbReference type="EMBL" id="TNM61759.1"/>
    </source>
</evidence>
<dbReference type="SUPFAM" id="SSF53613">
    <property type="entry name" value="Ribokinase-like"/>
    <property type="match status" value="1"/>
</dbReference>
<evidence type="ECO:0000256" key="4">
    <source>
        <dbReference type="ARBA" id="ARBA00022679"/>
    </source>
</evidence>
<evidence type="ECO:0000256" key="7">
    <source>
        <dbReference type="ARBA" id="ARBA00022777"/>
    </source>
</evidence>
<evidence type="ECO:0000256" key="9">
    <source>
        <dbReference type="ARBA" id="ARBA00022842"/>
    </source>
</evidence>
<comment type="caution">
    <text evidence="12">The sequence shown here is derived from an EMBL/GenBank/DDBJ whole genome shotgun (WGS) entry which is preliminary data.</text>
</comment>
<dbReference type="GO" id="GO:0009228">
    <property type="term" value="P:thiamine biosynthetic process"/>
    <property type="evidence" value="ECO:0007669"/>
    <property type="project" value="UniProtKB-KW"/>
</dbReference>
<feature type="binding site" evidence="11">
    <location>
        <position position="125"/>
    </location>
    <ligand>
        <name>ATP</name>
        <dbReference type="ChEBI" id="CHEBI:30616"/>
    </ligand>
</feature>
<keyword evidence="6 11" id="KW-0547">Nucleotide-binding</keyword>
<evidence type="ECO:0000256" key="3">
    <source>
        <dbReference type="ARBA" id="ARBA00004868"/>
    </source>
</evidence>
<dbReference type="GO" id="GO:0004417">
    <property type="term" value="F:hydroxyethylthiazole kinase activity"/>
    <property type="evidence" value="ECO:0007669"/>
    <property type="project" value="UniProtKB-UniRule"/>
</dbReference>
<gene>
    <name evidence="11" type="primary">thiM</name>
    <name evidence="12" type="ORF">FHP24_21120</name>
</gene>
<evidence type="ECO:0000313" key="13">
    <source>
        <dbReference type="Proteomes" id="UP000311605"/>
    </source>
</evidence>
<comment type="pathway">
    <text evidence="3 11">Cofactor biosynthesis; thiamine diphosphate biosynthesis; 4-methyl-5-(2-phosphoethyl)-thiazole from 5-(2-hydroxyethyl)-4-methylthiazole: step 1/1.</text>
</comment>
<comment type="cofactor">
    <cofactor evidence="2 11">
        <name>Mg(2+)</name>
        <dbReference type="ChEBI" id="CHEBI:18420"/>
    </cofactor>
</comment>
<dbReference type="CDD" id="cd01170">
    <property type="entry name" value="THZ_kinase"/>
    <property type="match status" value="1"/>
</dbReference>
<keyword evidence="8 11" id="KW-0067">ATP-binding</keyword>
<dbReference type="Pfam" id="PF02110">
    <property type="entry name" value="HK"/>
    <property type="match status" value="1"/>
</dbReference>